<dbReference type="SUPFAM" id="SSF55729">
    <property type="entry name" value="Acyl-CoA N-acyltransferases (Nat)"/>
    <property type="match status" value="2"/>
</dbReference>
<evidence type="ECO:0000313" key="2">
    <source>
        <dbReference type="EMBL" id="CUS32471.1"/>
    </source>
</evidence>
<evidence type="ECO:0000313" key="3">
    <source>
        <dbReference type="Proteomes" id="UP000198736"/>
    </source>
</evidence>
<reference evidence="3" key="1">
    <citation type="submission" date="2015-10" db="EMBL/GenBank/DDBJ databases">
        <authorList>
            <person name="Luecker S."/>
            <person name="Luecker S."/>
        </authorList>
    </citation>
    <scope>NUCLEOTIDE SEQUENCE [LARGE SCALE GENOMIC DNA]</scope>
</reference>
<gene>
    <name evidence="2" type="ORF">COMA2_100137</name>
</gene>
<protein>
    <recommendedName>
        <fullName evidence="1">Phosphatidylglycerol lysyltransferase C-terminal domain-containing protein</fullName>
    </recommendedName>
</protein>
<name>A0A0S4L4C1_9BACT</name>
<dbReference type="Proteomes" id="UP000198736">
    <property type="component" value="Unassembled WGS sequence"/>
</dbReference>
<dbReference type="InterPro" id="IPR016732">
    <property type="entry name" value="UCP018688"/>
</dbReference>
<dbReference type="Gene3D" id="3.40.630.30">
    <property type="match status" value="2"/>
</dbReference>
<dbReference type="STRING" id="1742973.COMA2_100137"/>
<feature type="domain" description="Phosphatidylglycerol lysyltransferase C-terminal" evidence="1">
    <location>
        <begin position="229"/>
        <end position="495"/>
    </location>
</feature>
<keyword evidence="3" id="KW-1185">Reference proteome</keyword>
<proteinExistence type="predicted"/>
<dbReference type="Pfam" id="PF03692">
    <property type="entry name" value="CxxCxxCC"/>
    <property type="match status" value="1"/>
</dbReference>
<dbReference type="InterPro" id="IPR016181">
    <property type="entry name" value="Acyl_CoA_acyltransferase"/>
</dbReference>
<dbReference type="PANTHER" id="PTHR41373">
    <property type="entry name" value="DUF2156 DOMAIN-CONTAINING PROTEIN"/>
    <property type="match status" value="1"/>
</dbReference>
<accession>A0A0S4L4C1</accession>
<dbReference type="InterPro" id="IPR024320">
    <property type="entry name" value="LPG_synthase_C"/>
</dbReference>
<dbReference type="EMBL" id="CZPZ01000002">
    <property type="protein sequence ID" value="CUS32471.1"/>
    <property type="molecule type" value="Genomic_DNA"/>
</dbReference>
<dbReference type="AlphaFoldDB" id="A0A0S4L4C1"/>
<dbReference type="InterPro" id="IPR005358">
    <property type="entry name" value="Puta_zinc/iron-chelating_dom"/>
</dbReference>
<dbReference type="PANTHER" id="PTHR41373:SF1">
    <property type="entry name" value="PHOSPHATIDYLGLYCEROL LYSYLTRANSFERASE C-TERMINAL DOMAIN-CONTAINING PROTEIN"/>
    <property type="match status" value="1"/>
</dbReference>
<organism evidence="2 3">
    <name type="scientific">Candidatus Nitrospira nitrificans</name>
    <dbReference type="NCBI Taxonomy" id="1742973"/>
    <lineage>
        <taxon>Bacteria</taxon>
        <taxon>Pseudomonadati</taxon>
        <taxon>Nitrospirota</taxon>
        <taxon>Nitrospiria</taxon>
        <taxon>Nitrospirales</taxon>
        <taxon>Nitrospiraceae</taxon>
        <taxon>Nitrospira</taxon>
    </lineage>
</organism>
<dbReference type="Pfam" id="PF09924">
    <property type="entry name" value="LPG_synthase_C"/>
    <property type="match status" value="1"/>
</dbReference>
<sequence length="503" mass="56666">MHRMIGAMDLKTVDSKQTMRVLPQLVPDSACFRCDVCCRFPEVDSFLRPYFTREEINDAVAHGVSESCFPDRSGSQVDLVKNPTDDGYLCPAFDSQSGRCGIYDVRPLDCRLYPLALMWDASGREVLLGWDSKCPFMRDAPSRAIREYADRVAMSLADETIVEGLVAHPRLIGRFQDDVIVLQALPHLTARLVPARVDARLRPLTWSDAPRVAKALERAQVTGRETPAAFAFSYHYIWTSLLPYWWMELDDTLFLFAQSPDGWFMPLPPLGAGPLDQAVEQAFALMRSWNGPSPVSRIDNVMESQRHRLACDGIQFRRKEGDYLYSVGALAALAGDHYKSHRALCNRVAREQVLTKGSYRAEDHAACARLYRRWAEQKRLGTLDQMGKLLLEDAEMAHLLALQEYERIGLSGMVVRINDDIAAYTFGYWLTPRTWCILLEVADRAVPGLAQWIFRETCRTAMAQGAVSVNAMDDAGLPGLRATKLAYRPSAILSTWTITRMTT</sequence>
<evidence type="ECO:0000259" key="1">
    <source>
        <dbReference type="Pfam" id="PF09924"/>
    </source>
</evidence>